<name>A0A7K1U4X0_9BACT</name>
<accession>A0A7K1U4X0</accession>
<keyword evidence="1" id="KW-0732">Signal</keyword>
<proteinExistence type="predicted"/>
<evidence type="ECO:0000256" key="1">
    <source>
        <dbReference type="SAM" id="SignalP"/>
    </source>
</evidence>
<protein>
    <recommendedName>
        <fullName evidence="4">DUF3108 domain-containing protein</fullName>
    </recommendedName>
</protein>
<dbReference type="Proteomes" id="UP000461730">
    <property type="component" value="Unassembled WGS sequence"/>
</dbReference>
<evidence type="ECO:0000313" key="2">
    <source>
        <dbReference type="EMBL" id="MVT09407.1"/>
    </source>
</evidence>
<dbReference type="AlphaFoldDB" id="A0A7K1U4X0"/>
<keyword evidence="3" id="KW-1185">Reference proteome</keyword>
<organism evidence="2 3">
    <name type="scientific">Chitinophaga tropicalis</name>
    <dbReference type="NCBI Taxonomy" id="2683588"/>
    <lineage>
        <taxon>Bacteria</taxon>
        <taxon>Pseudomonadati</taxon>
        <taxon>Bacteroidota</taxon>
        <taxon>Chitinophagia</taxon>
        <taxon>Chitinophagales</taxon>
        <taxon>Chitinophagaceae</taxon>
        <taxon>Chitinophaga</taxon>
    </lineage>
</organism>
<reference evidence="2 3" key="1">
    <citation type="submission" date="2019-12" db="EMBL/GenBank/DDBJ databases">
        <title>Chitinophaga sp. strain ysch24 (GDMCC 1.1355), whole genome shotgun sequence.</title>
        <authorList>
            <person name="Zhang X."/>
        </authorList>
    </citation>
    <scope>NUCLEOTIDE SEQUENCE [LARGE SCALE GENOMIC DNA]</scope>
    <source>
        <strain evidence="3">ysch24</strain>
    </source>
</reference>
<comment type="caution">
    <text evidence="2">The sequence shown here is derived from an EMBL/GenBank/DDBJ whole genome shotgun (WGS) entry which is preliminary data.</text>
</comment>
<dbReference type="EMBL" id="WRXN01000005">
    <property type="protein sequence ID" value="MVT09407.1"/>
    <property type="molecule type" value="Genomic_DNA"/>
</dbReference>
<dbReference type="RefSeq" id="WP_157306854.1">
    <property type="nucleotide sequence ID" value="NZ_WRXN01000005.1"/>
</dbReference>
<feature type="signal peptide" evidence="1">
    <location>
        <begin position="1"/>
        <end position="22"/>
    </location>
</feature>
<dbReference type="PROSITE" id="PS51257">
    <property type="entry name" value="PROKAR_LIPOPROTEIN"/>
    <property type="match status" value="1"/>
</dbReference>
<evidence type="ECO:0008006" key="4">
    <source>
        <dbReference type="Google" id="ProtNLM"/>
    </source>
</evidence>
<sequence>MRNIFLAVLLTFTVSCSTSRLAVPDQFSSQATFYPVKGAKVWSINQHLRFGNYTTSRIKRGWNLSSSIRYNNLWTSPQEVLLNIFDIETTKERNNEKGRFRYTLKNEHASAEIFGTEVLNSRNMVFNSSGLWKWMGETSLLTDYKYAFTAAIIPADTGKMGLWSLLMINKYDITKDTARRFFDKPYVEEEGYATNGKDTIRIRPLNLSTVVNRNGKVSNTLFKTKILSGYELSTADGVIGIIDTMDKSLWIYNHQEEHMKFIISAMGTAILLKQIEEPEARTTI</sequence>
<feature type="chain" id="PRO_5029486868" description="DUF3108 domain-containing protein" evidence="1">
    <location>
        <begin position="23"/>
        <end position="284"/>
    </location>
</feature>
<gene>
    <name evidence="2" type="ORF">GO493_14140</name>
</gene>
<evidence type="ECO:0000313" key="3">
    <source>
        <dbReference type="Proteomes" id="UP000461730"/>
    </source>
</evidence>